<dbReference type="EMBL" id="DS749553">
    <property type="protein sequence ID" value="EEC07965.1"/>
    <property type="molecule type" value="Genomic_DNA"/>
</dbReference>
<protein>
    <submittedName>
        <fullName evidence="1 2">Uncharacterized protein</fullName>
    </submittedName>
</protein>
<dbReference type="AlphaFoldDB" id="B7PMZ3"/>
<dbReference type="PaxDb" id="6945-B7PMZ3"/>
<feature type="non-terminal residue" evidence="1">
    <location>
        <position position="1"/>
    </location>
</feature>
<keyword evidence="3" id="KW-1185">Reference proteome</keyword>
<dbReference type="EnsemblMetazoa" id="ISCW006392-RA">
    <property type="protein sequence ID" value="ISCW006392-PA"/>
    <property type="gene ID" value="ISCW006392"/>
</dbReference>
<dbReference type="Gene3D" id="1.20.1280.180">
    <property type="match status" value="1"/>
</dbReference>
<reference evidence="1 3" key="1">
    <citation type="submission" date="2008-03" db="EMBL/GenBank/DDBJ databases">
        <title>Annotation of Ixodes scapularis.</title>
        <authorList>
            <consortium name="Ixodes scapularis Genome Project Consortium"/>
            <person name="Caler E."/>
            <person name="Hannick L.I."/>
            <person name="Bidwell S."/>
            <person name="Joardar V."/>
            <person name="Thiagarajan M."/>
            <person name="Amedeo P."/>
            <person name="Galinsky K.J."/>
            <person name="Schobel S."/>
            <person name="Inman J."/>
            <person name="Hostetler J."/>
            <person name="Miller J."/>
            <person name="Hammond M."/>
            <person name="Megy K."/>
            <person name="Lawson D."/>
            <person name="Kodira C."/>
            <person name="Sutton G."/>
            <person name="Meyer J."/>
            <person name="Hill C.A."/>
            <person name="Birren B."/>
            <person name="Nene V."/>
            <person name="Collins F."/>
            <person name="Alarcon-Chaidez F."/>
            <person name="Wikel S."/>
            <person name="Strausberg R."/>
        </authorList>
    </citation>
    <scope>NUCLEOTIDE SEQUENCE [LARGE SCALE GENOMIC DNA]</scope>
    <source>
        <strain evidence="3">Wikel</strain>
        <strain evidence="1">Wikel colony</strain>
    </source>
</reference>
<organism>
    <name type="scientific">Ixodes scapularis</name>
    <name type="common">Black-legged tick</name>
    <name type="synonym">Deer tick</name>
    <dbReference type="NCBI Taxonomy" id="6945"/>
    <lineage>
        <taxon>Eukaryota</taxon>
        <taxon>Metazoa</taxon>
        <taxon>Ecdysozoa</taxon>
        <taxon>Arthropoda</taxon>
        <taxon>Chelicerata</taxon>
        <taxon>Arachnida</taxon>
        <taxon>Acari</taxon>
        <taxon>Parasitiformes</taxon>
        <taxon>Ixodida</taxon>
        <taxon>Ixodoidea</taxon>
        <taxon>Ixodidae</taxon>
        <taxon>Ixodinae</taxon>
        <taxon>Ixodes</taxon>
    </lineage>
</organism>
<dbReference type="HOGENOM" id="CLU_3020260_0_0_1"/>
<evidence type="ECO:0000313" key="2">
    <source>
        <dbReference type="EnsemblMetazoa" id="ISCW006392-PA"/>
    </source>
</evidence>
<sequence length="56" mass="6304">EFSDASDWFECPGGASKQHGGVVATFLRSLRSNQLEPVVFHLNPDKSDTAFYRRTM</sequence>
<gene>
    <name evidence="1" type="ORF">IscW_ISCW006392</name>
</gene>
<accession>B7PMZ3</accession>
<feature type="non-terminal residue" evidence="1">
    <location>
        <position position="56"/>
    </location>
</feature>
<dbReference type="Proteomes" id="UP000001555">
    <property type="component" value="Unassembled WGS sequence"/>
</dbReference>
<reference evidence="2" key="2">
    <citation type="submission" date="2020-05" db="UniProtKB">
        <authorList>
            <consortium name="EnsemblMetazoa"/>
        </authorList>
    </citation>
    <scope>IDENTIFICATION</scope>
    <source>
        <strain evidence="2">wikel</strain>
    </source>
</reference>
<dbReference type="InParanoid" id="B7PMZ3"/>
<evidence type="ECO:0000313" key="3">
    <source>
        <dbReference type="Proteomes" id="UP000001555"/>
    </source>
</evidence>
<dbReference type="VEuPathDB" id="VectorBase:ISCW006392"/>
<evidence type="ECO:0000313" key="1">
    <source>
        <dbReference type="EMBL" id="EEC07965.1"/>
    </source>
</evidence>
<dbReference type="EMBL" id="ABJB010696598">
    <property type="status" value="NOT_ANNOTATED_CDS"/>
    <property type="molecule type" value="Genomic_DNA"/>
</dbReference>
<name>B7PMZ3_IXOSC</name>
<proteinExistence type="predicted"/>